<dbReference type="PANTHER" id="PTHR13282:SF6">
    <property type="entry name" value="PROTEIN FAM32A"/>
    <property type="match status" value="1"/>
</dbReference>
<dbReference type="Pfam" id="PF08555">
    <property type="entry name" value="FAM32A"/>
    <property type="match status" value="1"/>
</dbReference>
<keyword evidence="3" id="KW-1185">Reference proteome</keyword>
<dbReference type="InterPro" id="IPR013865">
    <property type="entry name" value="FAM32A"/>
</dbReference>
<evidence type="ECO:0000256" key="1">
    <source>
        <dbReference type="SAM" id="MobiDB-lite"/>
    </source>
</evidence>
<dbReference type="Proteomes" id="UP000256328">
    <property type="component" value="Unassembled WGS sequence"/>
</dbReference>
<dbReference type="GO" id="GO:0005730">
    <property type="term" value="C:nucleolus"/>
    <property type="evidence" value="ECO:0007669"/>
    <property type="project" value="TreeGrafter"/>
</dbReference>
<dbReference type="PANTHER" id="PTHR13282">
    <property type="entry name" value="PROTEIN FAM32A"/>
    <property type="match status" value="1"/>
</dbReference>
<dbReference type="EMBL" id="PDLN01000013">
    <property type="protein sequence ID" value="RDW68409.1"/>
    <property type="molecule type" value="Genomic_DNA"/>
</dbReference>
<accession>A0A3D8R2Y2</accession>
<feature type="compositionally biased region" description="Basic and acidic residues" evidence="1">
    <location>
        <begin position="66"/>
        <end position="111"/>
    </location>
</feature>
<evidence type="ECO:0000313" key="2">
    <source>
        <dbReference type="EMBL" id="RDW68409.1"/>
    </source>
</evidence>
<evidence type="ECO:0008006" key="4">
    <source>
        <dbReference type="Google" id="ProtNLM"/>
    </source>
</evidence>
<feature type="region of interest" description="Disordered" evidence="1">
    <location>
        <begin position="58"/>
        <end position="111"/>
    </location>
</feature>
<evidence type="ECO:0000313" key="3">
    <source>
        <dbReference type="Proteomes" id="UP000256328"/>
    </source>
</evidence>
<protein>
    <recommendedName>
        <fullName evidence="4">DUF1754-domain-containing protein</fullName>
    </recommendedName>
</protein>
<sequence>MASDDYTPSIGGGLKLKGSKPTGVTKKKKKDKKAKSEDSGAAIQKALKEVDKEALKEFEETEGDGVEARREAEEELGHGKTEAEKRRDEMRRKRLAERLEKEGSKSHKERVEELNRYLSSLSEHHDMPKIGPG</sequence>
<reference evidence="2 3" key="1">
    <citation type="journal article" date="2018" name="IMA Fungus">
        <title>IMA Genome-F 9: Draft genome sequence of Annulohypoxylon stygium, Aspergillus mulundensis, Berkeleyomyces basicola (syn. Thielaviopsis basicola), Ceratocystis smalleyi, two Cercospora beticola strains, Coleophoma cylindrospora, Fusarium fracticaudum, Phialophora cf. hyalina, and Morchella septimelata.</title>
        <authorList>
            <person name="Wingfield B.D."/>
            <person name="Bills G.F."/>
            <person name="Dong Y."/>
            <person name="Huang W."/>
            <person name="Nel W.J."/>
            <person name="Swalarsk-Parry B.S."/>
            <person name="Vaghefi N."/>
            <person name="Wilken P.M."/>
            <person name="An Z."/>
            <person name="de Beer Z.W."/>
            <person name="De Vos L."/>
            <person name="Chen L."/>
            <person name="Duong T.A."/>
            <person name="Gao Y."/>
            <person name="Hammerbacher A."/>
            <person name="Kikkert J.R."/>
            <person name="Li Y."/>
            <person name="Li H."/>
            <person name="Li K."/>
            <person name="Li Q."/>
            <person name="Liu X."/>
            <person name="Ma X."/>
            <person name="Naidoo K."/>
            <person name="Pethybridge S.J."/>
            <person name="Sun J."/>
            <person name="Steenkamp E.T."/>
            <person name="van der Nest M.A."/>
            <person name="van Wyk S."/>
            <person name="Wingfield M.J."/>
            <person name="Xiong C."/>
            <person name="Yue Q."/>
            <person name="Zhang X."/>
        </authorList>
    </citation>
    <scope>NUCLEOTIDE SEQUENCE [LARGE SCALE GENOMIC DNA]</scope>
    <source>
        <strain evidence="2 3">BP5796</strain>
    </source>
</reference>
<name>A0A3D8R2Y2_9HELO</name>
<organism evidence="2 3">
    <name type="scientific">Coleophoma crateriformis</name>
    <dbReference type="NCBI Taxonomy" id="565419"/>
    <lineage>
        <taxon>Eukaryota</taxon>
        <taxon>Fungi</taxon>
        <taxon>Dikarya</taxon>
        <taxon>Ascomycota</taxon>
        <taxon>Pezizomycotina</taxon>
        <taxon>Leotiomycetes</taxon>
        <taxon>Helotiales</taxon>
        <taxon>Dermateaceae</taxon>
        <taxon>Coleophoma</taxon>
    </lineage>
</organism>
<proteinExistence type="predicted"/>
<feature type="region of interest" description="Disordered" evidence="1">
    <location>
        <begin position="1"/>
        <end position="42"/>
    </location>
</feature>
<dbReference type="AlphaFoldDB" id="A0A3D8R2Y2"/>
<comment type="caution">
    <text evidence="2">The sequence shown here is derived from an EMBL/GenBank/DDBJ whole genome shotgun (WGS) entry which is preliminary data.</text>
</comment>
<gene>
    <name evidence="2" type="ORF">BP5796_09066</name>
</gene>
<dbReference type="OrthoDB" id="205403at2759"/>